<dbReference type="GO" id="GO:0006780">
    <property type="term" value="P:uroporphyrinogen III biosynthetic process"/>
    <property type="evidence" value="ECO:0007669"/>
    <property type="project" value="InterPro"/>
</dbReference>
<reference evidence="3" key="1">
    <citation type="submission" date="2023-07" db="EMBL/GenBank/DDBJ databases">
        <title>A draft genome of Kazachstania heterogenica Y-27499.</title>
        <authorList>
            <person name="Donic C."/>
            <person name="Kralova J.S."/>
            <person name="Fidel L."/>
            <person name="Ben-Dor S."/>
            <person name="Jung S."/>
        </authorList>
    </citation>
    <scope>NUCLEOTIDE SEQUENCE [LARGE SCALE GENOMIC DNA]</scope>
    <source>
        <strain evidence="3">Y27499</strain>
    </source>
</reference>
<keyword evidence="3" id="KW-1185">Reference proteome</keyword>
<evidence type="ECO:0000313" key="2">
    <source>
        <dbReference type="EMBL" id="KAK5779969.1"/>
    </source>
</evidence>
<dbReference type="AlphaFoldDB" id="A0AAN7ZSI1"/>
<accession>A0AAN7ZSI1</accession>
<dbReference type="InterPro" id="IPR039793">
    <property type="entry name" value="UROS/Hem4"/>
</dbReference>
<dbReference type="PANTHER" id="PTHR12390">
    <property type="entry name" value="UROPORPHYRINOGEN III SYNTHASE"/>
    <property type="match status" value="1"/>
</dbReference>
<dbReference type="Proteomes" id="UP001306508">
    <property type="component" value="Unassembled WGS sequence"/>
</dbReference>
<dbReference type="SUPFAM" id="SSF69618">
    <property type="entry name" value="HemD-like"/>
    <property type="match status" value="1"/>
</dbReference>
<organism evidence="2 3">
    <name type="scientific">Arxiozyma heterogenica</name>
    <dbReference type="NCBI Taxonomy" id="278026"/>
    <lineage>
        <taxon>Eukaryota</taxon>
        <taxon>Fungi</taxon>
        <taxon>Dikarya</taxon>
        <taxon>Ascomycota</taxon>
        <taxon>Saccharomycotina</taxon>
        <taxon>Saccharomycetes</taxon>
        <taxon>Saccharomycetales</taxon>
        <taxon>Saccharomycetaceae</taxon>
        <taxon>Arxiozyma</taxon>
    </lineage>
</organism>
<dbReference type="GO" id="GO:0005829">
    <property type="term" value="C:cytosol"/>
    <property type="evidence" value="ECO:0007669"/>
    <property type="project" value="TreeGrafter"/>
</dbReference>
<feature type="domain" description="Tetrapyrrole biosynthesis uroporphyrinogen III synthase" evidence="1">
    <location>
        <begin position="36"/>
        <end position="264"/>
    </location>
</feature>
<evidence type="ECO:0000313" key="3">
    <source>
        <dbReference type="Proteomes" id="UP001306508"/>
    </source>
</evidence>
<gene>
    <name evidence="2" type="ORF">RI543_002509</name>
</gene>
<dbReference type="Gene3D" id="3.40.50.10090">
    <property type="match status" value="2"/>
</dbReference>
<evidence type="ECO:0000259" key="1">
    <source>
        <dbReference type="Pfam" id="PF02602"/>
    </source>
</evidence>
<sequence>MDNRPSKQVIFLKNKTVPVDKYEIASKKHNFDKIKFIPLIKHRNRPTELVQLFTDNKYLNNLKYIIITSQRTVECLYLEVLPNLSESQRNILFNKVIYTVGPATSEFLKRCGFKTVLGEDSGNGNNLADMIMDQIPPPNIHGATANNNNEFLFLVGLVRTDIIKNKLTNKGYQIREIIAYETVALDNNLVKLKNEMKFDTNTWIVIFSPQGIKEIIPYLKQIILLDNLFNVKIASIGPTTEAFLLKHNIKPHVTSPKPTPESLLNAISSYE</sequence>
<dbReference type="EMBL" id="JAWIZZ010000045">
    <property type="protein sequence ID" value="KAK5779969.1"/>
    <property type="molecule type" value="Genomic_DNA"/>
</dbReference>
<dbReference type="InterPro" id="IPR036108">
    <property type="entry name" value="4pyrrol_syn_uPrphyn_synt_sf"/>
</dbReference>
<dbReference type="CDD" id="cd06578">
    <property type="entry name" value="HemD"/>
    <property type="match status" value="1"/>
</dbReference>
<name>A0AAN7ZSI1_9SACH</name>
<dbReference type="InterPro" id="IPR003754">
    <property type="entry name" value="4pyrrol_synth_uPrphyn_synth"/>
</dbReference>
<dbReference type="GO" id="GO:0004852">
    <property type="term" value="F:uroporphyrinogen-III synthase activity"/>
    <property type="evidence" value="ECO:0007669"/>
    <property type="project" value="InterPro"/>
</dbReference>
<protein>
    <recommendedName>
        <fullName evidence="1">Tetrapyrrole biosynthesis uroporphyrinogen III synthase domain-containing protein</fullName>
    </recommendedName>
</protein>
<dbReference type="Pfam" id="PF02602">
    <property type="entry name" value="HEM4"/>
    <property type="match status" value="1"/>
</dbReference>
<dbReference type="PANTHER" id="PTHR12390:SF0">
    <property type="entry name" value="UROPORPHYRINOGEN-III SYNTHASE"/>
    <property type="match status" value="1"/>
</dbReference>
<comment type="caution">
    <text evidence="2">The sequence shown here is derived from an EMBL/GenBank/DDBJ whole genome shotgun (WGS) entry which is preliminary data.</text>
</comment>
<proteinExistence type="predicted"/>